<feature type="non-terminal residue" evidence="2">
    <location>
        <position position="1"/>
    </location>
</feature>
<evidence type="ECO:0000313" key="3">
    <source>
        <dbReference type="Proteomes" id="UP001301958"/>
    </source>
</evidence>
<feature type="region of interest" description="Disordered" evidence="1">
    <location>
        <begin position="218"/>
        <end position="239"/>
    </location>
</feature>
<name>A0AAN7BJI2_9PEZI</name>
<feature type="region of interest" description="Disordered" evidence="1">
    <location>
        <begin position="54"/>
        <end position="116"/>
    </location>
</feature>
<accession>A0AAN7BJI2</accession>
<reference evidence="2" key="2">
    <citation type="submission" date="2023-05" db="EMBL/GenBank/DDBJ databases">
        <authorList>
            <consortium name="Lawrence Berkeley National Laboratory"/>
            <person name="Steindorff A."/>
            <person name="Hensen N."/>
            <person name="Bonometti L."/>
            <person name="Westerberg I."/>
            <person name="Brannstrom I.O."/>
            <person name="Guillou S."/>
            <person name="Cros-Aarteil S."/>
            <person name="Calhoun S."/>
            <person name="Haridas S."/>
            <person name="Kuo A."/>
            <person name="Mondo S."/>
            <person name="Pangilinan J."/>
            <person name="Riley R."/>
            <person name="Labutti K."/>
            <person name="Andreopoulos B."/>
            <person name="Lipzen A."/>
            <person name="Chen C."/>
            <person name="Yanf M."/>
            <person name="Daum C."/>
            <person name="Ng V."/>
            <person name="Clum A."/>
            <person name="Ohm R."/>
            <person name="Martin F."/>
            <person name="Silar P."/>
            <person name="Natvig D."/>
            <person name="Lalanne C."/>
            <person name="Gautier V."/>
            <person name="Ament-Velasquez S.L."/>
            <person name="Kruys A."/>
            <person name="Hutchinson M.I."/>
            <person name="Powell A.J."/>
            <person name="Barry K."/>
            <person name="Miller A.N."/>
            <person name="Grigoriev I.V."/>
            <person name="Debuchy R."/>
            <person name="Gladieux P."/>
            <person name="Thoren M.H."/>
            <person name="Johannesson H."/>
        </authorList>
    </citation>
    <scope>NUCLEOTIDE SEQUENCE</scope>
    <source>
        <strain evidence="2">CBS 990.96</strain>
    </source>
</reference>
<reference evidence="2" key="1">
    <citation type="journal article" date="2023" name="Mol. Phylogenet. Evol.">
        <title>Genome-scale phylogeny and comparative genomics of the fungal order Sordariales.</title>
        <authorList>
            <person name="Hensen N."/>
            <person name="Bonometti L."/>
            <person name="Westerberg I."/>
            <person name="Brannstrom I.O."/>
            <person name="Guillou S."/>
            <person name="Cros-Aarteil S."/>
            <person name="Calhoun S."/>
            <person name="Haridas S."/>
            <person name="Kuo A."/>
            <person name="Mondo S."/>
            <person name="Pangilinan J."/>
            <person name="Riley R."/>
            <person name="LaButti K."/>
            <person name="Andreopoulos B."/>
            <person name="Lipzen A."/>
            <person name="Chen C."/>
            <person name="Yan M."/>
            <person name="Daum C."/>
            <person name="Ng V."/>
            <person name="Clum A."/>
            <person name="Steindorff A."/>
            <person name="Ohm R.A."/>
            <person name="Martin F."/>
            <person name="Silar P."/>
            <person name="Natvig D.O."/>
            <person name="Lalanne C."/>
            <person name="Gautier V."/>
            <person name="Ament-Velasquez S.L."/>
            <person name="Kruys A."/>
            <person name="Hutchinson M.I."/>
            <person name="Powell A.J."/>
            <person name="Barry K."/>
            <person name="Miller A.N."/>
            <person name="Grigoriev I.V."/>
            <person name="Debuchy R."/>
            <person name="Gladieux P."/>
            <person name="Hiltunen Thoren M."/>
            <person name="Johannesson H."/>
        </authorList>
    </citation>
    <scope>NUCLEOTIDE SEQUENCE</scope>
    <source>
        <strain evidence="2">CBS 990.96</strain>
    </source>
</reference>
<protein>
    <recommendedName>
        <fullName evidence="4">C2H2-type domain-containing protein</fullName>
    </recommendedName>
</protein>
<evidence type="ECO:0008006" key="4">
    <source>
        <dbReference type="Google" id="ProtNLM"/>
    </source>
</evidence>
<dbReference type="PANTHER" id="PTHR38166">
    <property type="entry name" value="C2H2-TYPE DOMAIN-CONTAINING PROTEIN-RELATED"/>
    <property type="match status" value="1"/>
</dbReference>
<evidence type="ECO:0000313" key="2">
    <source>
        <dbReference type="EMBL" id="KAK4224456.1"/>
    </source>
</evidence>
<organism evidence="2 3">
    <name type="scientific">Podospora fimiseda</name>
    <dbReference type="NCBI Taxonomy" id="252190"/>
    <lineage>
        <taxon>Eukaryota</taxon>
        <taxon>Fungi</taxon>
        <taxon>Dikarya</taxon>
        <taxon>Ascomycota</taxon>
        <taxon>Pezizomycotina</taxon>
        <taxon>Sordariomycetes</taxon>
        <taxon>Sordariomycetidae</taxon>
        <taxon>Sordariales</taxon>
        <taxon>Podosporaceae</taxon>
        <taxon>Podospora</taxon>
    </lineage>
</organism>
<dbReference type="EMBL" id="MU865392">
    <property type="protein sequence ID" value="KAK4224456.1"/>
    <property type="molecule type" value="Genomic_DNA"/>
</dbReference>
<evidence type="ECO:0000256" key="1">
    <source>
        <dbReference type="SAM" id="MobiDB-lite"/>
    </source>
</evidence>
<proteinExistence type="predicted"/>
<sequence length="282" mass="32063">VENIGRYATQQLFGPGFDESIIPRSAVNKAVEGLILNLAGLIIDSDNATAHFRGRAKGDETQRRAAPTSGSGQSSSKRKVSDIDRFDQRSRGGDKDEENGDGRESDRRKDKSPSKLQDVGDERYEFMCPFRLKDPLRFNIRDWYDCAIKVYVCEWSGSKRNELNELRRHLKLKHSRPGMPSHPYCSTCKEEFPTEMRLDEHARQGNCTYRELSMSEDPLDGITPDAERKLSSRQGRQGVSPMAQYRQICQTVFGPNCEVPSPGRWILPACLRPSQESLANYW</sequence>
<dbReference type="AlphaFoldDB" id="A0AAN7BJI2"/>
<dbReference type="PANTHER" id="PTHR38166:SF1">
    <property type="entry name" value="C2H2-TYPE DOMAIN-CONTAINING PROTEIN"/>
    <property type="match status" value="1"/>
</dbReference>
<keyword evidence="3" id="KW-1185">Reference proteome</keyword>
<gene>
    <name evidence="2" type="ORF">QBC38DRAFT_371047</name>
</gene>
<comment type="caution">
    <text evidence="2">The sequence shown here is derived from an EMBL/GenBank/DDBJ whole genome shotgun (WGS) entry which is preliminary data.</text>
</comment>
<dbReference type="Proteomes" id="UP001301958">
    <property type="component" value="Unassembled WGS sequence"/>
</dbReference>
<feature type="compositionally biased region" description="Basic and acidic residues" evidence="1">
    <location>
        <begin position="79"/>
        <end position="116"/>
    </location>
</feature>